<gene>
    <name evidence="2" type="ORF">CLV30_102137</name>
</gene>
<dbReference type="RefSeq" id="WP_106535769.1">
    <property type="nucleotide sequence ID" value="NZ_ML142898.1"/>
</dbReference>
<evidence type="ECO:0000313" key="3">
    <source>
        <dbReference type="Proteomes" id="UP000243528"/>
    </source>
</evidence>
<dbReference type="Proteomes" id="UP000243528">
    <property type="component" value="Unassembled WGS sequence"/>
</dbReference>
<organism evidence="2 3">
    <name type="scientific">Haloactinopolyspora alba</name>
    <dbReference type="NCBI Taxonomy" id="648780"/>
    <lineage>
        <taxon>Bacteria</taxon>
        <taxon>Bacillati</taxon>
        <taxon>Actinomycetota</taxon>
        <taxon>Actinomycetes</taxon>
        <taxon>Jiangellales</taxon>
        <taxon>Jiangellaceae</taxon>
        <taxon>Haloactinopolyspora</taxon>
    </lineage>
</organism>
<dbReference type="EMBL" id="PYGE01000002">
    <property type="protein sequence ID" value="PSL06751.1"/>
    <property type="molecule type" value="Genomic_DNA"/>
</dbReference>
<dbReference type="GO" id="GO:0003677">
    <property type="term" value="F:DNA binding"/>
    <property type="evidence" value="ECO:0007669"/>
    <property type="project" value="InterPro"/>
</dbReference>
<dbReference type="PROSITE" id="PS50943">
    <property type="entry name" value="HTH_CROC1"/>
    <property type="match status" value="1"/>
</dbReference>
<sequence length="245" mass="27202">MENERLRATMAKRGLTAQALASQAGVDAKTVERWVNAGRVPYTRTAVQAAEALEEDVMFLWPTLHRGRTGKAVSAEVVAVYGQRAEVSPAMWREFFEQASERIDILVYAANHLHESVPGFTDLLASKAREGCEVRIAVGDPNSPTVIARGAEERFGHGIQSRCELALMYYQPLVGLTGVEIRTHGTTLYNSIYRSDDQLLINTHLWGVNAFGAPVWHLRQNQTGSMVTSYRQSFEAVWEQASPVP</sequence>
<dbReference type="CDD" id="cd00093">
    <property type="entry name" value="HTH_XRE"/>
    <property type="match status" value="1"/>
</dbReference>
<dbReference type="SMART" id="SM00530">
    <property type="entry name" value="HTH_XRE"/>
    <property type="match status" value="1"/>
</dbReference>
<comment type="caution">
    <text evidence="2">The sequence shown here is derived from an EMBL/GenBank/DDBJ whole genome shotgun (WGS) entry which is preliminary data.</text>
</comment>
<dbReference type="OrthoDB" id="8438314at2"/>
<dbReference type="SUPFAM" id="SSF47413">
    <property type="entry name" value="lambda repressor-like DNA-binding domains"/>
    <property type="match status" value="1"/>
</dbReference>
<evidence type="ECO:0000259" key="1">
    <source>
        <dbReference type="PROSITE" id="PS50943"/>
    </source>
</evidence>
<name>A0A2P8EBA3_9ACTN</name>
<dbReference type="SUPFAM" id="SSF56024">
    <property type="entry name" value="Phospholipase D/nuclease"/>
    <property type="match status" value="1"/>
</dbReference>
<feature type="domain" description="HTH cro/C1-type" evidence="1">
    <location>
        <begin position="6"/>
        <end position="60"/>
    </location>
</feature>
<proteinExistence type="predicted"/>
<accession>A0A2P8EBA3</accession>
<dbReference type="Gene3D" id="1.10.260.40">
    <property type="entry name" value="lambda repressor-like DNA-binding domains"/>
    <property type="match status" value="1"/>
</dbReference>
<dbReference type="AlphaFoldDB" id="A0A2P8EBA3"/>
<evidence type="ECO:0000313" key="2">
    <source>
        <dbReference type="EMBL" id="PSL06751.1"/>
    </source>
</evidence>
<protein>
    <recommendedName>
        <fullName evidence="1">HTH cro/C1-type domain-containing protein</fullName>
    </recommendedName>
</protein>
<dbReference type="InterPro" id="IPR010982">
    <property type="entry name" value="Lambda_DNA-bd_dom_sf"/>
</dbReference>
<keyword evidence="3" id="KW-1185">Reference proteome</keyword>
<dbReference type="InterPro" id="IPR001387">
    <property type="entry name" value="Cro/C1-type_HTH"/>
</dbReference>
<reference evidence="2 3" key="1">
    <citation type="submission" date="2018-03" db="EMBL/GenBank/DDBJ databases">
        <title>Genomic Encyclopedia of Archaeal and Bacterial Type Strains, Phase II (KMG-II): from individual species to whole genera.</title>
        <authorList>
            <person name="Goeker M."/>
        </authorList>
    </citation>
    <scope>NUCLEOTIDE SEQUENCE [LARGE SCALE GENOMIC DNA]</scope>
    <source>
        <strain evidence="2 3">DSM 45211</strain>
    </source>
</reference>